<dbReference type="SUPFAM" id="SSF52266">
    <property type="entry name" value="SGNH hydrolase"/>
    <property type="match status" value="1"/>
</dbReference>
<name>A0AAD9IX44_9ANNE</name>
<dbReference type="AlphaFoldDB" id="A0AAD9IX44"/>
<dbReference type="PANTHER" id="PTHR14209:SF19">
    <property type="entry name" value="ISOAMYL ACETATE-HYDROLYZING ESTERASE 1 HOMOLOG"/>
    <property type="match status" value="1"/>
</dbReference>
<feature type="domain" description="SGNH hydrolase-type esterase" evidence="3">
    <location>
        <begin position="276"/>
        <end position="435"/>
    </location>
</feature>
<keyword evidence="5" id="KW-1185">Reference proteome</keyword>
<accession>A0AAD9IX44</accession>
<feature type="compositionally biased region" description="Polar residues" evidence="1">
    <location>
        <begin position="19"/>
        <end position="30"/>
    </location>
</feature>
<dbReference type="InterPro" id="IPR045136">
    <property type="entry name" value="Iah1-like"/>
</dbReference>
<feature type="transmembrane region" description="Helical" evidence="2">
    <location>
        <begin position="215"/>
        <end position="236"/>
    </location>
</feature>
<gene>
    <name evidence="4" type="ORF">LSH36_1055g00090</name>
</gene>
<feature type="transmembrane region" description="Helical" evidence="2">
    <location>
        <begin position="242"/>
        <end position="265"/>
    </location>
</feature>
<organism evidence="4 5">
    <name type="scientific">Paralvinella palmiformis</name>
    <dbReference type="NCBI Taxonomy" id="53620"/>
    <lineage>
        <taxon>Eukaryota</taxon>
        <taxon>Metazoa</taxon>
        <taxon>Spiralia</taxon>
        <taxon>Lophotrochozoa</taxon>
        <taxon>Annelida</taxon>
        <taxon>Polychaeta</taxon>
        <taxon>Sedentaria</taxon>
        <taxon>Canalipalpata</taxon>
        <taxon>Terebellida</taxon>
        <taxon>Terebelliformia</taxon>
        <taxon>Alvinellidae</taxon>
        <taxon>Paralvinella</taxon>
    </lineage>
</organism>
<dbReference type="Gene3D" id="3.40.50.1110">
    <property type="entry name" value="SGNH hydrolase"/>
    <property type="match status" value="1"/>
</dbReference>
<dbReference type="InterPro" id="IPR036514">
    <property type="entry name" value="SGNH_hydro_sf"/>
</dbReference>
<sequence>MRRSERRNNLQICPRRDSNTGGSDLWSSTLPLDHGGAPQSIYLEVDKVSAEAVLIKRQPGDSPRTTKQQLTKALDQLAPVEQYHQRSGSVGSSRAIPPHGSFRWTKELLAEENMADETLNMLLKPHGINDDTAIILTDQGFVTEEAISVLTIGDITSLKIKQLAQRRLLEKMINKLERDSPADMKEKEIRRDAVTLEPRRMDTSMLGEVADRHGVLVYGVLVYGVLIHGVLVYGVLVYGVLVYGILIHGVLVYGVLVYGVLVYGYHTTAPSYDARKCDVLNRGFSGYNTTWNRIILPCIVDESLASETVAMVIFLGTNDSNLIELHPHQHVPLSDYKNNLSRMIDYLQLVGLPKERVILVGPPPCDVDKWTSRCLAEGKVMGKDNAVAGQYSAACYQTAVQNGVQFVDLYTPMMTEHNWSRYLLDGLHLSQEGSKFLFDKLWPLIEEKTKHLPDMILPNSRDIDDNNPEASLL</sequence>
<reference evidence="4" key="1">
    <citation type="journal article" date="2023" name="Mol. Biol. Evol.">
        <title>Third-Generation Sequencing Reveals the Adaptive Role of the Epigenome in Three Deep-Sea Polychaetes.</title>
        <authorList>
            <person name="Perez M."/>
            <person name="Aroh O."/>
            <person name="Sun Y."/>
            <person name="Lan Y."/>
            <person name="Juniper S.K."/>
            <person name="Young C.R."/>
            <person name="Angers B."/>
            <person name="Qian P.Y."/>
        </authorList>
    </citation>
    <scope>NUCLEOTIDE SEQUENCE</scope>
    <source>
        <strain evidence="4">P08H-3</strain>
    </source>
</reference>
<evidence type="ECO:0000313" key="4">
    <source>
        <dbReference type="EMBL" id="KAK2141695.1"/>
    </source>
</evidence>
<comment type="caution">
    <text evidence="4">The sequence shown here is derived from an EMBL/GenBank/DDBJ whole genome shotgun (WGS) entry which is preliminary data.</text>
</comment>
<dbReference type="EMBL" id="JAODUP010001055">
    <property type="protein sequence ID" value="KAK2141695.1"/>
    <property type="molecule type" value="Genomic_DNA"/>
</dbReference>
<evidence type="ECO:0000256" key="2">
    <source>
        <dbReference type="SAM" id="Phobius"/>
    </source>
</evidence>
<proteinExistence type="predicted"/>
<dbReference type="InterPro" id="IPR013830">
    <property type="entry name" value="SGNH_hydro"/>
</dbReference>
<keyword evidence="2" id="KW-0812">Transmembrane</keyword>
<dbReference type="Proteomes" id="UP001208570">
    <property type="component" value="Unassembled WGS sequence"/>
</dbReference>
<evidence type="ECO:0000259" key="3">
    <source>
        <dbReference type="Pfam" id="PF13472"/>
    </source>
</evidence>
<protein>
    <recommendedName>
        <fullName evidence="3">SGNH hydrolase-type esterase domain-containing protein</fullName>
    </recommendedName>
</protein>
<keyword evidence="2" id="KW-0472">Membrane</keyword>
<feature type="region of interest" description="Disordered" evidence="1">
    <location>
        <begin position="1"/>
        <end position="31"/>
    </location>
</feature>
<keyword evidence="2" id="KW-1133">Transmembrane helix</keyword>
<dbReference type="Pfam" id="PF13472">
    <property type="entry name" value="Lipase_GDSL_2"/>
    <property type="match status" value="1"/>
</dbReference>
<evidence type="ECO:0000313" key="5">
    <source>
        <dbReference type="Proteomes" id="UP001208570"/>
    </source>
</evidence>
<evidence type="ECO:0000256" key="1">
    <source>
        <dbReference type="SAM" id="MobiDB-lite"/>
    </source>
</evidence>
<dbReference type="CDD" id="cd01838">
    <property type="entry name" value="Isoamyl_acetate_hydrolase_like"/>
    <property type="match status" value="1"/>
</dbReference>
<dbReference type="PANTHER" id="PTHR14209">
    <property type="entry name" value="ISOAMYL ACETATE-HYDROLYZING ESTERASE 1"/>
    <property type="match status" value="1"/>
</dbReference>